<accession>A0A0H5QK09</accession>
<evidence type="ECO:0000313" key="2">
    <source>
        <dbReference type="EMBL" id="CRZ02440.1"/>
    </source>
</evidence>
<dbReference type="EMBL" id="HACM01001998">
    <property type="protein sequence ID" value="CRZ02440.1"/>
    <property type="molecule type" value="Transcribed_RNA"/>
</dbReference>
<name>A0A0H5QK09_9EUKA</name>
<reference evidence="2" key="1">
    <citation type="submission" date="2015-04" db="EMBL/GenBank/DDBJ databases">
        <title>The genome sequence of the plant pathogenic Rhizarian Plasmodiophora brassicae reveals insights in its biotrophic life cycle and the origin of chitin synthesis.</title>
        <authorList>
            <person name="Schwelm A."/>
            <person name="Fogelqvist J."/>
            <person name="Knaust A."/>
            <person name="Julke S."/>
            <person name="Lilja T."/>
            <person name="Dhandapani V."/>
            <person name="Bonilla-Rosso G."/>
            <person name="Karlsson M."/>
            <person name="Shevchenko A."/>
            <person name="Choi S.R."/>
            <person name="Kim H.G."/>
            <person name="Park J.Y."/>
            <person name="Lim Y.P."/>
            <person name="Ludwig-Muller J."/>
            <person name="Dixelius C."/>
        </authorList>
    </citation>
    <scope>NUCLEOTIDE SEQUENCE</scope>
    <source>
        <tissue evidence="2">Potato root galls</tissue>
    </source>
</reference>
<dbReference type="AlphaFoldDB" id="A0A0H5QK09"/>
<dbReference type="InterPro" id="IPR032567">
    <property type="entry name" value="RTL1-rel"/>
</dbReference>
<protein>
    <recommendedName>
        <fullName evidence="1">Retrotransposon gag domain-containing protein</fullName>
    </recommendedName>
</protein>
<proteinExistence type="predicted"/>
<dbReference type="PANTHER" id="PTHR15503:SF22">
    <property type="entry name" value="TRANSPOSON TY3-I GAG POLYPROTEIN"/>
    <property type="match status" value="1"/>
</dbReference>
<dbReference type="InterPro" id="IPR005162">
    <property type="entry name" value="Retrotrans_gag_dom"/>
</dbReference>
<dbReference type="Pfam" id="PF03732">
    <property type="entry name" value="Retrotrans_gag"/>
    <property type="match status" value="1"/>
</dbReference>
<feature type="non-terminal residue" evidence="2">
    <location>
        <position position="220"/>
    </location>
</feature>
<sequence length="220" mass="24746">AHVGAAMRNLYGRLTSLDESSSQLMERNAELADTLHGLISEKTEEVKMGSAPRSSAWPKLPLPEKYDGQRNLFRQFLNSVKLHFTISPDRFPTDTAKIGLVASLLRGAALDWITPYLEHTDPMLSSWYEFEKKFTAMFDDPHRAKTAVIKLTQLRQGRRSVVVYAAEFRRIVMDADFDNNAQVYWFRAGLADAILDELIHCAAASVSVKSNEVDAQSSHT</sequence>
<dbReference type="PANTHER" id="PTHR15503">
    <property type="entry name" value="LDOC1 RELATED"/>
    <property type="match status" value="1"/>
</dbReference>
<evidence type="ECO:0000259" key="1">
    <source>
        <dbReference type="Pfam" id="PF03732"/>
    </source>
</evidence>
<feature type="domain" description="Retrotransposon gag" evidence="1">
    <location>
        <begin position="100"/>
        <end position="191"/>
    </location>
</feature>
<organism evidence="2">
    <name type="scientific">Spongospora subterranea</name>
    <dbReference type="NCBI Taxonomy" id="70186"/>
    <lineage>
        <taxon>Eukaryota</taxon>
        <taxon>Sar</taxon>
        <taxon>Rhizaria</taxon>
        <taxon>Endomyxa</taxon>
        <taxon>Phytomyxea</taxon>
        <taxon>Plasmodiophorida</taxon>
        <taxon>Plasmodiophoridae</taxon>
        <taxon>Spongospora</taxon>
    </lineage>
</organism>
<feature type="non-terminal residue" evidence="2">
    <location>
        <position position="1"/>
    </location>
</feature>